<dbReference type="OrthoDB" id="258743at2"/>
<dbReference type="RefSeq" id="WP_093670696.1">
    <property type="nucleotide sequence ID" value="NZ_FOOY01000006.1"/>
</dbReference>
<evidence type="ECO:0000313" key="3">
    <source>
        <dbReference type="Proteomes" id="UP000198752"/>
    </source>
</evidence>
<proteinExistence type="predicted"/>
<feature type="transmembrane region" description="Helical" evidence="1">
    <location>
        <begin position="250"/>
        <end position="280"/>
    </location>
</feature>
<dbReference type="Proteomes" id="UP000198752">
    <property type="component" value="Unassembled WGS sequence"/>
</dbReference>
<protein>
    <submittedName>
        <fullName evidence="2">Uncharacterized protein</fullName>
    </submittedName>
</protein>
<reference evidence="3" key="1">
    <citation type="submission" date="2016-10" db="EMBL/GenBank/DDBJ databases">
        <authorList>
            <person name="Varghese N."/>
            <person name="Submissions S."/>
        </authorList>
    </citation>
    <scope>NUCLEOTIDE SEQUENCE [LARGE SCALE GENOMIC DNA]</scope>
    <source>
        <strain evidence="3">ATCC 700379</strain>
    </source>
</reference>
<keyword evidence="1" id="KW-0812">Transmembrane</keyword>
<evidence type="ECO:0000313" key="2">
    <source>
        <dbReference type="EMBL" id="SFG21870.1"/>
    </source>
</evidence>
<dbReference type="STRING" id="269670.SAMN02982927_01002"/>
<dbReference type="AlphaFoldDB" id="A0A1I2Q1T1"/>
<accession>A0A1I2Q1T1</accession>
<gene>
    <name evidence="2" type="ORF">SAMN02982927_01002</name>
</gene>
<feature type="transmembrane region" description="Helical" evidence="1">
    <location>
        <begin position="115"/>
        <end position="137"/>
    </location>
</feature>
<name>A0A1I2Q1T1_9BACL</name>
<dbReference type="EMBL" id="FOOY01000006">
    <property type="protein sequence ID" value="SFG21870.1"/>
    <property type="molecule type" value="Genomic_DNA"/>
</dbReference>
<feature type="transmembrane region" description="Helical" evidence="1">
    <location>
        <begin position="13"/>
        <end position="38"/>
    </location>
</feature>
<keyword evidence="1" id="KW-1133">Transmembrane helix</keyword>
<organism evidence="2 3">
    <name type="scientific">Sporolactobacillus nakayamae</name>
    <dbReference type="NCBI Taxonomy" id="269670"/>
    <lineage>
        <taxon>Bacteria</taxon>
        <taxon>Bacillati</taxon>
        <taxon>Bacillota</taxon>
        <taxon>Bacilli</taxon>
        <taxon>Bacillales</taxon>
        <taxon>Sporolactobacillaceae</taxon>
        <taxon>Sporolactobacillus</taxon>
    </lineage>
</organism>
<keyword evidence="3" id="KW-1185">Reference proteome</keyword>
<keyword evidence="1" id="KW-0472">Membrane</keyword>
<sequence>MIGPSWLSIALKIIGLTLTQFISLLGGLVIAGFILGVLERQANGRVIHLFGMKGIYGTAWLGTPIHELSHAAMCLFFRHRVTEIKLLQAVDSGGTMGYVRHAYNPNSFYQRIGNLFIGIAPLIGGSLVIAAAAKWMLPNVSGTFFDYVSGAPRLFSFFDLPSWLALNKAVIAVFRSLFAFENLTNPYFWLFLVIAVCVSSRMSLSREDIRGAWSGAGALLVFLLLVNALSALLDPTLRGQMMYWIARCNFLLMIMLSMSVFFSFLVFFASHFAFVIMGLLKK</sequence>
<feature type="transmembrane region" description="Helical" evidence="1">
    <location>
        <begin position="211"/>
        <end position="230"/>
    </location>
</feature>
<feature type="transmembrane region" description="Helical" evidence="1">
    <location>
        <begin position="187"/>
        <end position="204"/>
    </location>
</feature>
<evidence type="ECO:0000256" key="1">
    <source>
        <dbReference type="SAM" id="Phobius"/>
    </source>
</evidence>